<keyword evidence="3 6" id="KW-0863">Zinc-finger</keyword>
<keyword evidence="14" id="KW-1185">Reference proteome</keyword>
<comment type="function">
    <text evidence="8">Necessary for efficient RNA polymerase II transcription elongation past template-encoded arresting sites.</text>
</comment>
<dbReference type="Pfam" id="PF07500">
    <property type="entry name" value="TFIIS_M"/>
    <property type="match status" value="1"/>
</dbReference>
<dbReference type="Gene3D" id="1.10.472.30">
    <property type="entry name" value="Transcription elongation factor S-II, central domain"/>
    <property type="match status" value="1"/>
</dbReference>
<dbReference type="InterPro" id="IPR001222">
    <property type="entry name" value="Znf_TFIIS"/>
</dbReference>
<organism evidence="13 14">
    <name type="scientific">Trapa natans</name>
    <name type="common">Water chestnut</name>
    <dbReference type="NCBI Taxonomy" id="22666"/>
    <lineage>
        <taxon>Eukaryota</taxon>
        <taxon>Viridiplantae</taxon>
        <taxon>Streptophyta</taxon>
        <taxon>Embryophyta</taxon>
        <taxon>Tracheophyta</taxon>
        <taxon>Spermatophyta</taxon>
        <taxon>Magnoliopsida</taxon>
        <taxon>eudicotyledons</taxon>
        <taxon>Gunneridae</taxon>
        <taxon>Pentapetalae</taxon>
        <taxon>rosids</taxon>
        <taxon>malvids</taxon>
        <taxon>Myrtales</taxon>
        <taxon>Lythraceae</taxon>
        <taxon>Trapa</taxon>
    </lineage>
</organism>
<evidence type="ECO:0000256" key="6">
    <source>
        <dbReference type="PROSITE-ProRule" id="PRU00472"/>
    </source>
</evidence>
<evidence type="ECO:0000259" key="12">
    <source>
        <dbReference type="PROSITE" id="PS51321"/>
    </source>
</evidence>
<feature type="domain" description="TFIIS central" evidence="12">
    <location>
        <begin position="180"/>
        <end position="303"/>
    </location>
</feature>
<feature type="region of interest" description="Disordered" evidence="9">
    <location>
        <begin position="132"/>
        <end position="153"/>
    </location>
</feature>
<dbReference type="NCBIfam" id="TIGR01385">
    <property type="entry name" value="TFSII"/>
    <property type="match status" value="1"/>
</dbReference>
<dbReference type="SMART" id="SM00510">
    <property type="entry name" value="TFS2M"/>
    <property type="match status" value="1"/>
</dbReference>
<dbReference type="PROSITE" id="PS51319">
    <property type="entry name" value="TFIIS_N"/>
    <property type="match status" value="1"/>
</dbReference>
<dbReference type="PANTHER" id="PTHR11477:SF0">
    <property type="entry name" value="IP08861P-RELATED"/>
    <property type="match status" value="1"/>
</dbReference>
<dbReference type="EMBL" id="JAXQNO010000006">
    <property type="protein sequence ID" value="KAK4797242.1"/>
    <property type="molecule type" value="Genomic_DNA"/>
</dbReference>
<dbReference type="SMART" id="SM00509">
    <property type="entry name" value="TFS2N"/>
    <property type="match status" value="1"/>
</dbReference>
<evidence type="ECO:0000256" key="2">
    <source>
        <dbReference type="ARBA" id="ARBA00022723"/>
    </source>
</evidence>
<dbReference type="Pfam" id="PF08711">
    <property type="entry name" value="Med26"/>
    <property type="match status" value="1"/>
</dbReference>
<dbReference type="SUPFAM" id="SSF46942">
    <property type="entry name" value="Elongation factor TFIIS domain 2"/>
    <property type="match status" value="1"/>
</dbReference>
<feature type="compositionally biased region" description="Basic and acidic residues" evidence="9">
    <location>
        <begin position="143"/>
        <end position="153"/>
    </location>
</feature>
<dbReference type="InterPro" id="IPR003618">
    <property type="entry name" value="TFIIS_cen_dom"/>
</dbReference>
<dbReference type="FunFam" id="2.20.25.10:FF:000001">
    <property type="entry name" value="Probable Transcription elongation factor S-II"/>
    <property type="match status" value="1"/>
</dbReference>
<dbReference type="Pfam" id="PF01096">
    <property type="entry name" value="Zn_ribbon_TFIIS"/>
    <property type="match status" value="1"/>
</dbReference>
<dbReference type="PROSITE" id="PS51133">
    <property type="entry name" value="ZF_TFIIS_2"/>
    <property type="match status" value="1"/>
</dbReference>
<dbReference type="SUPFAM" id="SSF47676">
    <property type="entry name" value="Conserved domain common to transcription factors TFIIS, elongin A, CRSP70"/>
    <property type="match status" value="1"/>
</dbReference>
<keyword evidence="8" id="KW-0804">Transcription</keyword>
<evidence type="ECO:0000313" key="13">
    <source>
        <dbReference type="EMBL" id="KAK4797242.1"/>
    </source>
</evidence>
<keyword evidence="4 8" id="KW-0862">Zinc</keyword>
<dbReference type="Gene3D" id="1.20.930.10">
    <property type="entry name" value="Conserved domain common to transcription factors TFIIS, elongin A, CRSP70"/>
    <property type="match status" value="1"/>
</dbReference>
<dbReference type="CDD" id="cd13749">
    <property type="entry name" value="Zn-ribbon_TFIIS"/>
    <property type="match status" value="1"/>
</dbReference>
<sequence length="348" mass="39074">MERELVELFQAAKKAADAAFDDGATSKSPEVSRCVDALKQLKSFPVSFEALLSTQVGKKLRQLKKHPCKIINSMALDVLEVWKNIIIAETAKNKNNGCSGGKLETKMEKADSIEVATSETVVFEKIHKNDKLKASTPSSGPVKVERMSKEEKPPTMAKKALQAPNAPPMLTAFVKCNDSLRDKIREILAEALSKVASEVDQDMRDEVDACDPLRVAVVVESVMFEKMGWSNGTQKFKYRSIMFNIKDPNNPDLRRRVLLGQIQPVRLISMTPEEMASDERRKENSQIKEKALFDCERGGPPKATTDQFKCGRCGQRKTTYYQLQTRSADEPMTTFVTCVNCNNHWKFC</sequence>
<name>A0AAN7MEP6_TRANT</name>
<accession>A0AAN7MEP6</accession>
<feature type="domain" description="TFIIS N-terminal" evidence="11">
    <location>
        <begin position="10"/>
        <end position="89"/>
    </location>
</feature>
<reference evidence="13 14" key="1">
    <citation type="journal article" date="2023" name="Hortic Res">
        <title>Pangenome of water caltrop reveals structural variations and asymmetric subgenome divergence after allopolyploidization.</title>
        <authorList>
            <person name="Zhang X."/>
            <person name="Chen Y."/>
            <person name="Wang L."/>
            <person name="Yuan Y."/>
            <person name="Fang M."/>
            <person name="Shi L."/>
            <person name="Lu R."/>
            <person name="Comes H.P."/>
            <person name="Ma Y."/>
            <person name="Chen Y."/>
            <person name="Huang G."/>
            <person name="Zhou Y."/>
            <person name="Zheng Z."/>
            <person name="Qiu Y."/>
        </authorList>
    </citation>
    <scope>NUCLEOTIDE SEQUENCE [LARGE SCALE GENOMIC DNA]</scope>
    <source>
        <strain evidence="13">F231</strain>
    </source>
</reference>
<dbReference type="InterPro" id="IPR036575">
    <property type="entry name" value="TFIIS_cen_dom_sf"/>
</dbReference>
<comment type="caution">
    <text evidence="13">The sequence shown here is derived from an EMBL/GenBank/DDBJ whole genome shotgun (WGS) entry which is preliminary data.</text>
</comment>
<dbReference type="GO" id="GO:0008270">
    <property type="term" value="F:zinc ion binding"/>
    <property type="evidence" value="ECO:0007669"/>
    <property type="project" value="UniProtKB-UniRule"/>
</dbReference>
<keyword evidence="2 8" id="KW-0479">Metal-binding</keyword>
<dbReference type="Proteomes" id="UP001346149">
    <property type="component" value="Unassembled WGS sequence"/>
</dbReference>
<dbReference type="AlphaFoldDB" id="A0AAN7MEP6"/>
<dbReference type="SUPFAM" id="SSF57783">
    <property type="entry name" value="Zinc beta-ribbon"/>
    <property type="match status" value="1"/>
</dbReference>
<dbReference type="PIRSF" id="PIRSF006704">
    <property type="entry name" value="TF_IIS"/>
    <property type="match status" value="1"/>
</dbReference>
<dbReference type="InterPro" id="IPR035441">
    <property type="entry name" value="TFIIS/LEDGF_dom_sf"/>
</dbReference>
<dbReference type="GO" id="GO:0005634">
    <property type="term" value="C:nucleus"/>
    <property type="evidence" value="ECO:0007669"/>
    <property type="project" value="UniProtKB-SubCell"/>
</dbReference>
<evidence type="ECO:0000256" key="8">
    <source>
        <dbReference type="RuleBase" id="RU368078"/>
    </source>
</evidence>
<evidence type="ECO:0000256" key="4">
    <source>
        <dbReference type="ARBA" id="ARBA00022833"/>
    </source>
</evidence>
<gene>
    <name evidence="13" type="ORF">SAY86_029568</name>
</gene>
<dbReference type="GO" id="GO:0006368">
    <property type="term" value="P:transcription elongation by RNA polymerase II"/>
    <property type="evidence" value="ECO:0007669"/>
    <property type="project" value="InterPro"/>
</dbReference>
<keyword evidence="8" id="KW-0805">Transcription regulation</keyword>
<comment type="similarity">
    <text evidence="8">Belongs to the TFS-II family.</text>
</comment>
<dbReference type="PANTHER" id="PTHR11477">
    <property type="entry name" value="TRANSCRIPTION FACTOR S-II ZINC FINGER DOMAIN-CONTAINING PROTEIN"/>
    <property type="match status" value="1"/>
</dbReference>
<dbReference type="CDD" id="cd00183">
    <property type="entry name" value="TFIIS_I"/>
    <property type="match status" value="1"/>
</dbReference>
<dbReference type="SMART" id="SM00440">
    <property type="entry name" value="ZnF_C2C2"/>
    <property type="match status" value="1"/>
</dbReference>
<dbReference type="InterPro" id="IPR006289">
    <property type="entry name" value="TFSII"/>
</dbReference>
<evidence type="ECO:0000256" key="1">
    <source>
        <dbReference type="ARBA" id="ARBA00004123"/>
    </source>
</evidence>
<keyword evidence="5 7" id="KW-0539">Nucleus</keyword>
<dbReference type="GO" id="GO:0003677">
    <property type="term" value="F:DNA binding"/>
    <property type="evidence" value="ECO:0007669"/>
    <property type="project" value="UniProtKB-KW"/>
</dbReference>
<evidence type="ECO:0000259" key="10">
    <source>
        <dbReference type="PROSITE" id="PS51133"/>
    </source>
</evidence>
<comment type="subcellular location">
    <subcellularLocation>
        <location evidence="1 7 8">Nucleus</location>
    </subcellularLocation>
</comment>
<evidence type="ECO:0000256" key="5">
    <source>
        <dbReference type="ARBA" id="ARBA00023242"/>
    </source>
</evidence>
<proteinExistence type="inferred from homology"/>
<dbReference type="InterPro" id="IPR017923">
    <property type="entry name" value="TFIIS_N"/>
</dbReference>
<evidence type="ECO:0000256" key="3">
    <source>
        <dbReference type="ARBA" id="ARBA00022771"/>
    </source>
</evidence>
<evidence type="ECO:0000256" key="7">
    <source>
        <dbReference type="PROSITE-ProRule" id="PRU00649"/>
    </source>
</evidence>
<dbReference type="PROSITE" id="PS00466">
    <property type="entry name" value="ZF_TFIIS_1"/>
    <property type="match status" value="1"/>
</dbReference>
<dbReference type="PROSITE" id="PS51321">
    <property type="entry name" value="TFIIS_CENTRAL"/>
    <property type="match status" value="1"/>
</dbReference>
<protein>
    <recommendedName>
        <fullName evidence="8">Transcription elongation factor</fullName>
    </recommendedName>
</protein>
<evidence type="ECO:0000256" key="9">
    <source>
        <dbReference type="SAM" id="MobiDB-lite"/>
    </source>
</evidence>
<dbReference type="Gene3D" id="2.20.25.10">
    <property type="match status" value="1"/>
</dbReference>
<evidence type="ECO:0000259" key="11">
    <source>
        <dbReference type="PROSITE" id="PS51319"/>
    </source>
</evidence>
<dbReference type="InterPro" id="IPR003617">
    <property type="entry name" value="TFIIS/CRSP70_N_sub"/>
</dbReference>
<evidence type="ECO:0000313" key="14">
    <source>
        <dbReference type="Proteomes" id="UP001346149"/>
    </source>
</evidence>
<feature type="domain" description="TFIIS-type" evidence="10">
    <location>
        <begin position="306"/>
        <end position="346"/>
    </location>
</feature>
<keyword evidence="8" id="KW-0238">DNA-binding</keyword>
<dbReference type="InterPro" id="IPR035100">
    <property type="entry name" value="TF_IIS-typ"/>
</dbReference>